<evidence type="ECO:0000313" key="2">
    <source>
        <dbReference type="EMBL" id="ELK28985.1"/>
    </source>
</evidence>
<organism evidence="2 3">
    <name type="scientific">Myotis davidii</name>
    <name type="common">David's myotis</name>
    <dbReference type="NCBI Taxonomy" id="225400"/>
    <lineage>
        <taxon>Eukaryota</taxon>
        <taxon>Metazoa</taxon>
        <taxon>Chordata</taxon>
        <taxon>Craniata</taxon>
        <taxon>Vertebrata</taxon>
        <taxon>Euteleostomi</taxon>
        <taxon>Mammalia</taxon>
        <taxon>Eutheria</taxon>
        <taxon>Laurasiatheria</taxon>
        <taxon>Chiroptera</taxon>
        <taxon>Yangochiroptera</taxon>
        <taxon>Vespertilionidae</taxon>
        <taxon>Myotis</taxon>
    </lineage>
</organism>
<proteinExistence type="predicted"/>
<feature type="compositionally biased region" description="Low complexity" evidence="1">
    <location>
        <begin position="64"/>
        <end position="78"/>
    </location>
</feature>
<dbReference type="GO" id="GO:0043123">
    <property type="term" value="P:positive regulation of canonical NF-kappaB signal transduction"/>
    <property type="evidence" value="ECO:0007669"/>
    <property type="project" value="TreeGrafter"/>
</dbReference>
<reference evidence="3" key="1">
    <citation type="journal article" date="2013" name="Science">
        <title>Comparative analysis of bat genomes provides insight into the evolution of flight and immunity.</title>
        <authorList>
            <person name="Zhang G."/>
            <person name="Cowled C."/>
            <person name="Shi Z."/>
            <person name="Huang Z."/>
            <person name="Bishop-Lilly K.A."/>
            <person name="Fang X."/>
            <person name="Wynne J.W."/>
            <person name="Xiong Z."/>
            <person name="Baker M.L."/>
            <person name="Zhao W."/>
            <person name="Tachedjian M."/>
            <person name="Zhu Y."/>
            <person name="Zhou P."/>
            <person name="Jiang X."/>
            <person name="Ng J."/>
            <person name="Yang L."/>
            <person name="Wu L."/>
            <person name="Xiao J."/>
            <person name="Feng Y."/>
            <person name="Chen Y."/>
            <person name="Sun X."/>
            <person name="Zhang Y."/>
            <person name="Marsh G.A."/>
            <person name="Crameri G."/>
            <person name="Broder C.C."/>
            <person name="Frey K.G."/>
            <person name="Wang L.F."/>
            <person name="Wang J."/>
        </authorList>
    </citation>
    <scope>NUCLEOTIDE SEQUENCE [LARGE SCALE GENOMIC DNA]</scope>
</reference>
<sequence length="266" mass="28736">MPACSTGLTQGHAVSFLAARGVLEPVGLPSALSARPGPRGPFSPERIREARRHPGPLCPPPRPGQQGSPASPSLSLSELDPESELSKNLSLIPYSLVRAVHCQRRRPVLFTPTMLAKALVQKLLNSGGAMEFTMCKPGEPLAGAPPHRQVTSQQWLEEQEGRWRGRGWTGGLCAHISLAKSSLGGPEPGEPVVPSPLYTEGGRVNTGFRNKHCLLEAGISCTRDLIKSRIYPIVLFIRVSEKNIKRFRSALTTEPAGRAALRCFFA</sequence>
<accession>L5LSJ9</accession>
<dbReference type="AlphaFoldDB" id="L5LSJ9"/>
<name>L5LSJ9_MYODS</name>
<keyword evidence="3" id="KW-1185">Reference proteome</keyword>
<protein>
    <submittedName>
        <fullName evidence="2">Caspase recruitment domain-containing protein 11</fullName>
    </submittedName>
</protein>
<gene>
    <name evidence="2" type="ORF">MDA_GLEAN10021486</name>
</gene>
<dbReference type="PANTHER" id="PTHR14559">
    <property type="entry name" value="CASPASE RECRUITMENT DOMAIN FAMILY"/>
    <property type="match status" value="1"/>
</dbReference>
<dbReference type="GO" id="GO:0005737">
    <property type="term" value="C:cytoplasm"/>
    <property type="evidence" value="ECO:0007669"/>
    <property type="project" value="TreeGrafter"/>
</dbReference>
<dbReference type="PANTHER" id="PTHR14559:SF4">
    <property type="entry name" value="CASPASE RECRUITMENT DOMAIN-CONTAINING PROTEIN 11"/>
    <property type="match status" value="1"/>
</dbReference>
<feature type="region of interest" description="Disordered" evidence="1">
    <location>
        <begin position="28"/>
        <end position="80"/>
    </location>
</feature>
<dbReference type="Gene3D" id="3.40.50.300">
    <property type="entry name" value="P-loop containing nucleotide triphosphate hydrolases"/>
    <property type="match status" value="1"/>
</dbReference>
<evidence type="ECO:0000313" key="3">
    <source>
        <dbReference type="Proteomes" id="UP000010556"/>
    </source>
</evidence>
<dbReference type="EMBL" id="KB108645">
    <property type="protein sequence ID" value="ELK28985.1"/>
    <property type="molecule type" value="Genomic_DNA"/>
</dbReference>
<evidence type="ECO:0000256" key="1">
    <source>
        <dbReference type="SAM" id="MobiDB-lite"/>
    </source>
</evidence>
<dbReference type="Proteomes" id="UP000010556">
    <property type="component" value="Unassembled WGS sequence"/>
</dbReference>
<dbReference type="GO" id="GO:0050700">
    <property type="term" value="F:CARD domain binding"/>
    <property type="evidence" value="ECO:0007669"/>
    <property type="project" value="TreeGrafter"/>
</dbReference>
<dbReference type="InterPro" id="IPR027417">
    <property type="entry name" value="P-loop_NTPase"/>
</dbReference>